<keyword evidence="3" id="KW-1185">Reference proteome</keyword>
<feature type="non-terminal residue" evidence="2">
    <location>
        <position position="249"/>
    </location>
</feature>
<accession>A0A7J6KQK6</accession>
<organism evidence="2 3">
    <name type="scientific">Perkinsus chesapeaki</name>
    <name type="common">Clam parasite</name>
    <name type="synonym">Perkinsus andrewsi</name>
    <dbReference type="NCBI Taxonomy" id="330153"/>
    <lineage>
        <taxon>Eukaryota</taxon>
        <taxon>Sar</taxon>
        <taxon>Alveolata</taxon>
        <taxon>Perkinsozoa</taxon>
        <taxon>Perkinsea</taxon>
        <taxon>Perkinsida</taxon>
        <taxon>Perkinsidae</taxon>
        <taxon>Perkinsus</taxon>
    </lineage>
</organism>
<protein>
    <submittedName>
        <fullName evidence="2">Uncharacterized protein</fullName>
    </submittedName>
</protein>
<evidence type="ECO:0000313" key="2">
    <source>
        <dbReference type="EMBL" id="KAF4648879.1"/>
    </source>
</evidence>
<dbReference type="AlphaFoldDB" id="A0A7J6KQK6"/>
<feature type="region of interest" description="Disordered" evidence="1">
    <location>
        <begin position="111"/>
        <end position="134"/>
    </location>
</feature>
<sequence>ISPPELESGALDHSAKLAQKDLQNAVGFEPTRISPPELESGALDHSAKLTQKDLQNAVGFEPTRISPPELESRVVGSNPIVRENYSDLISQWEKGNFETAKRSGLLPQAAEATSLGFQESSTAQDQERPYEETNLASSRFRLRMVRPERIRNYKKNWAPLDSKPQLAISNKENCPSVGNDRQGSQGQPAINKYDPEQVWRIEPKTLKELNQILGRHSNGDSTNPGLYYFLAPIEEVALNFPPKELAEGL</sequence>
<evidence type="ECO:0000313" key="3">
    <source>
        <dbReference type="Proteomes" id="UP000591131"/>
    </source>
</evidence>
<feature type="compositionally biased region" description="Polar residues" evidence="1">
    <location>
        <begin position="115"/>
        <end position="124"/>
    </location>
</feature>
<dbReference type="Proteomes" id="UP000591131">
    <property type="component" value="Unassembled WGS sequence"/>
</dbReference>
<dbReference type="EMBL" id="JAAPAO010001766">
    <property type="protein sequence ID" value="KAF4648879.1"/>
    <property type="molecule type" value="Genomic_DNA"/>
</dbReference>
<feature type="non-terminal residue" evidence="2">
    <location>
        <position position="1"/>
    </location>
</feature>
<reference evidence="2 3" key="1">
    <citation type="submission" date="2020-04" db="EMBL/GenBank/DDBJ databases">
        <title>Perkinsus chesapeaki whole genome sequence.</title>
        <authorList>
            <person name="Bogema D.R."/>
        </authorList>
    </citation>
    <scope>NUCLEOTIDE SEQUENCE [LARGE SCALE GENOMIC DNA]</scope>
    <source>
        <strain evidence="2">ATCC PRA-425</strain>
    </source>
</reference>
<evidence type="ECO:0000256" key="1">
    <source>
        <dbReference type="SAM" id="MobiDB-lite"/>
    </source>
</evidence>
<name>A0A7J6KQK6_PERCH</name>
<gene>
    <name evidence="2" type="ORF">FOL47_002691</name>
</gene>
<comment type="caution">
    <text evidence="2">The sequence shown here is derived from an EMBL/GenBank/DDBJ whole genome shotgun (WGS) entry which is preliminary data.</text>
</comment>
<proteinExistence type="predicted"/>